<dbReference type="PROSITE" id="PS50181">
    <property type="entry name" value="FBOX"/>
    <property type="match status" value="1"/>
</dbReference>
<sequence>MASTIVASTLRALTYSRGDICDRTINTEYLQNDCPLDQTSANAHLACRIQPATASLGRLDILPVETIQIIFSNTDLSTLTLLRSVSRRASCLVDSVPAYKKVVTHSPNALRALISTHTAQYFTANDVFDALLAHECFLCGRFGAFLYLLECRRCCWDCLISVEDLLPICKASAQTLYRFDAQTMDEMPTVLTIPGSYGLRHKQSTHRQPKGEKRVAMVAYGAARKAGLNVQMGKKLTDHYEKAKLETRVALRGPVAQDPMRDMDCMNYDHAGYKAGFGLEPQRFMAAVRFPTLITGTDKIEWGFSCLGCLERAEYGDEERFWNEQYTTEGMVRHLDKCQRAGQSWINDRVTEVHGR</sequence>
<name>A0A8H6F9Y0_9LECA</name>
<proteinExistence type="predicted"/>
<reference evidence="2 3" key="1">
    <citation type="journal article" date="2020" name="Genomics">
        <title>Complete, high-quality genomes from long-read metagenomic sequencing of two wolf lichen thalli reveals enigmatic genome architecture.</title>
        <authorList>
            <person name="McKenzie S.K."/>
            <person name="Walston R.F."/>
            <person name="Allen J.L."/>
        </authorList>
    </citation>
    <scope>NUCLEOTIDE SEQUENCE [LARGE SCALE GENOMIC DNA]</scope>
    <source>
        <strain evidence="2">WasteWater1</strain>
    </source>
</reference>
<evidence type="ECO:0000313" key="3">
    <source>
        <dbReference type="Proteomes" id="UP000593566"/>
    </source>
</evidence>
<dbReference type="InterPro" id="IPR001810">
    <property type="entry name" value="F-box_dom"/>
</dbReference>
<dbReference type="AlphaFoldDB" id="A0A8H6F9Y0"/>
<dbReference type="Proteomes" id="UP000593566">
    <property type="component" value="Unassembled WGS sequence"/>
</dbReference>
<dbReference type="GeneID" id="59331929"/>
<gene>
    <name evidence="2" type="ORF">HO133_003518</name>
</gene>
<protein>
    <recommendedName>
        <fullName evidence="1">F-box domain-containing protein</fullName>
    </recommendedName>
</protein>
<keyword evidence="3" id="KW-1185">Reference proteome</keyword>
<dbReference type="RefSeq" id="XP_037149821.1">
    <property type="nucleotide sequence ID" value="XM_037294440.1"/>
</dbReference>
<organism evidence="2 3">
    <name type="scientific">Letharia lupina</name>
    <dbReference type="NCBI Taxonomy" id="560253"/>
    <lineage>
        <taxon>Eukaryota</taxon>
        <taxon>Fungi</taxon>
        <taxon>Dikarya</taxon>
        <taxon>Ascomycota</taxon>
        <taxon>Pezizomycotina</taxon>
        <taxon>Lecanoromycetes</taxon>
        <taxon>OSLEUM clade</taxon>
        <taxon>Lecanoromycetidae</taxon>
        <taxon>Lecanorales</taxon>
        <taxon>Lecanorineae</taxon>
        <taxon>Parmeliaceae</taxon>
        <taxon>Letharia</taxon>
    </lineage>
</organism>
<evidence type="ECO:0000313" key="2">
    <source>
        <dbReference type="EMBL" id="KAF6220386.1"/>
    </source>
</evidence>
<accession>A0A8H6F9Y0</accession>
<feature type="domain" description="F-box" evidence="1">
    <location>
        <begin position="56"/>
        <end position="102"/>
    </location>
</feature>
<dbReference type="EMBL" id="JACCJB010000017">
    <property type="protein sequence ID" value="KAF6220386.1"/>
    <property type="molecule type" value="Genomic_DNA"/>
</dbReference>
<evidence type="ECO:0000259" key="1">
    <source>
        <dbReference type="PROSITE" id="PS50181"/>
    </source>
</evidence>
<dbReference type="Pfam" id="PF00646">
    <property type="entry name" value="F-box"/>
    <property type="match status" value="1"/>
</dbReference>
<comment type="caution">
    <text evidence="2">The sequence shown here is derived from an EMBL/GenBank/DDBJ whole genome shotgun (WGS) entry which is preliminary data.</text>
</comment>